<organism evidence="1 2">
    <name type="scientific">Bacteroides eggerthii</name>
    <dbReference type="NCBI Taxonomy" id="28111"/>
    <lineage>
        <taxon>Bacteria</taxon>
        <taxon>Pseudomonadati</taxon>
        <taxon>Bacteroidota</taxon>
        <taxon>Bacteroidia</taxon>
        <taxon>Bacteroidales</taxon>
        <taxon>Bacteroidaceae</taxon>
        <taxon>Bacteroides</taxon>
    </lineage>
</organism>
<name>A0A380ZG29_9BACE</name>
<dbReference type="EMBL" id="UFSX01000002">
    <property type="protein sequence ID" value="SUV43906.1"/>
    <property type="molecule type" value="Genomic_DNA"/>
</dbReference>
<dbReference type="AlphaFoldDB" id="A0A380ZG29"/>
<gene>
    <name evidence="1" type="ORF">NCTC11155_03315</name>
</gene>
<dbReference type="RefSeq" id="WP_115615973.1">
    <property type="nucleotide sequence ID" value="NZ_UFSX01000002.1"/>
</dbReference>
<protein>
    <submittedName>
        <fullName evidence="1">Uncharacterized protein</fullName>
    </submittedName>
</protein>
<reference evidence="1 2" key="1">
    <citation type="submission" date="2018-06" db="EMBL/GenBank/DDBJ databases">
        <authorList>
            <consortium name="Pathogen Informatics"/>
            <person name="Doyle S."/>
        </authorList>
    </citation>
    <scope>NUCLEOTIDE SEQUENCE [LARGE SCALE GENOMIC DNA]</scope>
    <source>
        <strain evidence="1 2">NCTC11155</strain>
    </source>
</reference>
<sequence>MKRYKSIVFTFPEKTHPMEISGERRGSMPKQKQYKNSVLFSRTGRNETTQILEYFIYDVAGAKIGILIRQRNNTYNILKN</sequence>
<proteinExistence type="predicted"/>
<dbReference type="Proteomes" id="UP000254424">
    <property type="component" value="Unassembled WGS sequence"/>
</dbReference>
<evidence type="ECO:0000313" key="1">
    <source>
        <dbReference type="EMBL" id="SUV43906.1"/>
    </source>
</evidence>
<evidence type="ECO:0000313" key="2">
    <source>
        <dbReference type="Proteomes" id="UP000254424"/>
    </source>
</evidence>
<accession>A0A380ZG29</accession>